<keyword evidence="10" id="KW-0175">Coiled coil</keyword>
<name>A0ABV5CFP7_9SPHI</name>
<evidence type="ECO:0000256" key="5">
    <source>
        <dbReference type="ARBA" id="ARBA00022763"/>
    </source>
</evidence>
<comment type="function">
    <text evidence="1 9">May be involved in recombinational repair of damaged DNA.</text>
</comment>
<dbReference type="Proteomes" id="UP001580928">
    <property type="component" value="Unassembled WGS sequence"/>
</dbReference>
<proteinExistence type="inferred from homology"/>
<evidence type="ECO:0000313" key="13">
    <source>
        <dbReference type="Proteomes" id="UP001580928"/>
    </source>
</evidence>
<evidence type="ECO:0000256" key="6">
    <source>
        <dbReference type="ARBA" id="ARBA00022840"/>
    </source>
</evidence>
<evidence type="ECO:0000256" key="1">
    <source>
        <dbReference type="ARBA" id="ARBA00003618"/>
    </source>
</evidence>
<evidence type="ECO:0000259" key="11">
    <source>
        <dbReference type="Pfam" id="PF02463"/>
    </source>
</evidence>
<keyword evidence="7 9" id="KW-0234">DNA repair</keyword>
<evidence type="ECO:0000256" key="7">
    <source>
        <dbReference type="ARBA" id="ARBA00023204"/>
    </source>
</evidence>
<reference evidence="12 13" key="1">
    <citation type="submission" date="2024-04" db="EMBL/GenBank/DDBJ databases">
        <title>Albibacterium profundi sp. nov., isolated from sediment of the Challenger Deep of Mariana Trench.</title>
        <authorList>
            <person name="Wang Y."/>
        </authorList>
    </citation>
    <scope>NUCLEOTIDE SEQUENCE [LARGE SCALE GENOMIC DNA]</scope>
    <source>
        <strain evidence="12 13">RHL897</strain>
    </source>
</reference>
<dbReference type="InterPro" id="IPR027417">
    <property type="entry name" value="P-loop_NTPase"/>
</dbReference>
<gene>
    <name evidence="12" type="primary">recN</name>
    <name evidence="12" type="ORF">WKR92_05030</name>
</gene>
<keyword evidence="6" id="KW-0067">ATP-binding</keyword>
<dbReference type="Pfam" id="PF02463">
    <property type="entry name" value="SMC_N"/>
    <property type="match status" value="1"/>
</dbReference>
<comment type="similarity">
    <text evidence="2 9">Belongs to the RecN family.</text>
</comment>
<dbReference type="PANTHER" id="PTHR11059">
    <property type="entry name" value="DNA REPAIR PROTEIN RECN"/>
    <property type="match status" value="1"/>
</dbReference>
<dbReference type="NCBIfam" id="TIGR00634">
    <property type="entry name" value="recN"/>
    <property type="match status" value="1"/>
</dbReference>
<sequence>MLVRLSIKNYALIDEIDIQFGGGLNIITGETGAGKSIILGALSLILGQRSESKYFYNQEKKCVIEGYFDIQHYDIRDFFDKYDLDYEPQTIIRREIYHEGKSRAFINDTPIKLNLLKSLSEKLIAIHSQHATLEVNTQAFQLLSIDSVAENKKLLQEFQDAYHHFLQVDNEYQTLSQQNTQLQTEMDYHQFLFDELQTADLNAEEQHQLEEEQSLLSHAEDIKRSLQQANYLLDEQDQSSLSLLKQGLQQLQQVEQLFPKLGELSGRLNSSLIELKDISNEISLLDSETTVDAERMQYLEDRLSLIYKLQQKHQVDDIRSLLRIQEELDEKINAVMLNDERLGELTEERSKAYKQSQELGKKLTESRLAAIPLIEESIKSSLAEVGMPHSIFKIKLSSFPDEKLKKSGRDEVVFLFSANKGQEPQSVSKVASGGELSRLMLAIKSLIAKTSALPTIIFDEIDTGISGDVAVKVGELMRDLTDNLQVIAITHLPQIASQGIHHFKVYKKQQDSRTLTNIRLLDHEDRVNELAQMLGGKDLSETAVLHARELLNLHMKN</sequence>
<dbReference type="InterPro" id="IPR004604">
    <property type="entry name" value="DNA_recomb/repair_RecN"/>
</dbReference>
<dbReference type="Gene3D" id="3.40.50.300">
    <property type="entry name" value="P-loop containing nucleotide triphosphate hydrolases"/>
    <property type="match status" value="2"/>
</dbReference>
<evidence type="ECO:0000256" key="4">
    <source>
        <dbReference type="ARBA" id="ARBA00022741"/>
    </source>
</evidence>
<keyword evidence="13" id="KW-1185">Reference proteome</keyword>
<feature type="coiled-coil region" evidence="10">
    <location>
        <begin position="202"/>
        <end position="229"/>
    </location>
</feature>
<dbReference type="RefSeq" id="WP_375556731.1">
    <property type="nucleotide sequence ID" value="NZ_JBBVGT010000002.1"/>
</dbReference>
<evidence type="ECO:0000256" key="8">
    <source>
        <dbReference type="ARBA" id="ARBA00033408"/>
    </source>
</evidence>
<feature type="domain" description="RecF/RecN/SMC N-terminal" evidence="11">
    <location>
        <begin position="2"/>
        <end position="511"/>
    </location>
</feature>
<dbReference type="InterPro" id="IPR003395">
    <property type="entry name" value="RecF/RecN/SMC_N"/>
</dbReference>
<evidence type="ECO:0000256" key="2">
    <source>
        <dbReference type="ARBA" id="ARBA00009441"/>
    </source>
</evidence>
<dbReference type="CDD" id="cd03241">
    <property type="entry name" value="ABC_RecN"/>
    <property type="match status" value="2"/>
</dbReference>
<dbReference type="PANTHER" id="PTHR11059:SF0">
    <property type="entry name" value="DNA REPAIR PROTEIN RECN"/>
    <property type="match status" value="1"/>
</dbReference>
<organism evidence="12 13">
    <name type="scientific">Albibacterium profundi</name>
    <dbReference type="NCBI Taxonomy" id="3134906"/>
    <lineage>
        <taxon>Bacteria</taxon>
        <taxon>Pseudomonadati</taxon>
        <taxon>Bacteroidota</taxon>
        <taxon>Sphingobacteriia</taxon>
        <taxon>Sphingobacteriales</taxon>
        <taxon>Sphingobacteriaceae</taxon>
        <taxon>Albibacterium</taxon>
    </lineage>
</organism>
<evidence type="ECO:0000256" key="9">
    <source>
        <dbReference type="PIRNR" id="PIRNR003128"/>
    </source>
</evidence>
<evidence type="ECO:0000256" key="10">
    <source>
        <dbReference type="SAM" id="Coils"/>
    </source>
</evidence>
<dbReference type="EMBL" id="JBBVGT010000002">
    <property type="protein sequence ID" value="MFB5945187.1"/>
    <property type="molecule type" value="Genomic_DNA"/>
</dbReference>
<accession>A0ABV5CFP7</accession>
<protein>
    <recommendedName>
        <fullName evidence="3 9">DNA repair protein RecN</fullName>
    </recommendedName>
    <alternativeName>
        <fullName evidence="8 9">Recombination protein N</fullName>
    </alternativeName>
</protein>
<evidence type="ECO:0000256" key="3">
    <source>
        <dbReference type="ARBA" id="ARBA00021315"/>
    </source>
</evidence>
<dbReference type="SUPFAM" id="SSF52540">
    <property type="entry name" value="P-loop containing nucleoside triphosphate hydrolases"/>
    <property type="match status" value="1"/>
</dbReference>
<keyword evidence="5 9" id="KW-0227">DNA damage</keyword>
<dbReference type="PIRSF" id="PIRSF003128">
    <property type="entry name" value="RecN"/>
    <property type="match status" value="1"/>
</dbReference>
<keyword evidence="4" id="KW-0547">Nucleotide-binding</keyword>
<comment type="caution">
    <text evidence="12">The sequence shown here is derived from an EMBL/GenBank/DDBJ whole genome shotgun (WGS) entry which is preliminary data.</text>
</comment>
<evidence type="ECO:0000313" key="12">
    <source>
        <dbReference type="EMBL" id="MFB5945187.1"/>
    </source>
</evidence>